<dbReference type="PROSITE" id="PS50011">
    <property type="entry name" value="PROTEIN_KINASE_DOM"/>
    <property type="match status" value="2"/>
</dbReference>
<feature type="transmembrane region" description="Helical" evidence="2">
    <location>
        <begin position="805"/>
        <end position="829"/>
    </location>
</feature>
<keyword evidence="2" id="KW-0472">Membrane</keyword>
<dbReference type="Gene3D" id="1.10.510.10">
    <property type="entry name" value="Transferase(Phosphotransferase) domain 1"/>
    <property type="match status" value="2"/>
</dbReference>
<comment type="caution">
    <text evidence="5">The sequence shown here is derived from an EMBL/GenBank/DDBJ whole genome shotgun (WGS) entry which is preliminary data.</text>
</comment>
<evidence type="ECO:0000256" key="2">
    <source>
        <dbReference type="SAM" id="Phobius"/>
    </source>
</evidence>
<dbReference type="EMBL" id="JASMQC010000058">
    <property type="protein sequence ID" value="KAK1928679.1"/>
    <property type="molecule type" value="Genomic_DNA"/>
</dbReference>
<keyword evidence="5" id="KW-0418">Kinase</keyword>
<dbReference type="GO" id="GO:0005524">
    <property type="term" value="F:ATP binding"/>
    <property type="evidence" value="ECO:0007669"/>
    <property type="project" value="InterPro"/>
</dbReference>
<dbReference type="PANTHER" id="PTHR44329">
    <property type="entry name" value="SERINE/THREONINE-PROTEIN KINASE TNNI3K-RELATED"/>
    <property type="match status" value="1"/>
</dbReference>
<keyword evidence="2" id="KW-0812">Transmembrane</keyword>
<dbReference type="SUPFAM" id="SSF56112">
    <property type="entry name" value="Protein kinase-like (PK-like)"/>
    <property type="match status" value="2"/>
</dbReference>
<dbReference type="PANTHER" id="PTHR44329:SF214">
    <property type="entry name" value="PROTEIN KINASE DOMAIN-CONTAINING PROTEIN"/>
    <property type="match status" value="1"/>
</dbReference>
<organism evidence="5 6">
    <name type="scientific">Phytophthora citrophthora</name>
    <dbReference type="NCBI Taxonomy" id="4793"/>
    <lineage>
        <taxon>Eukaryota</taxon>
        <taxon>Sar</taxon>
        <taxon>Stramenopiles</taxon>
        <taxon>Oomycota</taxon>
        <taxon>Peronosporomycetes</taxon>
        <taxon>Peronosporales</taxon>
        <taxon>Peronosporaceae</taxon>
        <taxon>Phytophthora</taxon>
    </lineage>
</organism>
<keyword evidence="6" id="KW-1185">Reference proteome</keyword>
<feature type="signal peptide" evidence="3">
    <location>
        <begin position="1"/>
        <end position="18"/>
    </location>
</feature>
<evidence type="ECO:0000259" key="4">
    <source>
        <dbReference type="PROSITE" id="PS50011"/>
    </source>
</evidence>
<dbReference type="Pfam" id="PF00069">
    <property type="entry name" value="Pkinase"/>
    <property type="match status" value="2"/>
</dbReference>
<name>A0AAD9FYQ0_9STRA</name>
<keyword evidence="5" id="KW-0808">Transferase</keyword>
<feature type="compositionally biased region" description="Low complexity" evidence="1">
    <location>
        <begin position="214"/>
        <end position="234"/>
    </location>
</feature>
<sequence>MTLLHVFLLTTAFLAVNATKYDIMATYLDLNCSASEPYIVYARQNGGCTDGVCYAYLLNKRINVTDERASTDCAEEDYLQVMRNFYHDSPYIIHELYSDSDCSTFEYAVGFLATNSCLGGNQSSGLYYEGSLNADGSATVTPYFLDVGSGTMEGDNSCLSASAGVVGVDKETLSNHSCLDLGEISQLYDFFTTDSANSVSSFLWYSSNDHDPSVNEQSSSESSQSSLVDSTSASNDDGSSGSIATENRSSDLSSGAVTGIILAAVFVALAILLAICFSHRRFKAMREENRFARATSPETDPSEAGSGKRGLWDDEIIIAKRIPRDKVKIRKLISRGAFGEVYSGVFYQRKVAIKMLPASTRTGLHHVNAFLTEAKITATMEHPHIVSFVGVAWDSLSDLCVALEFMDGGDLRGLLNKYETTNHAVGFDRQKTIIALHVCHALTYLHSLSPPIIHRDLKSKNILLNSALEAKLSDFGISRERLDHTMTAGVGTSLWMAPEVMLGEKYDEKADIFSFGVVLSELDVHTLPYSHARRRTRESEGRELTDPTLFQRVSNGEVRVEFSYFSPRSMVKLGQACVSVDPKERPTAAEALYKLQLMLRRMLVTALAAQTFQISYAAPLYKISASYLGDQCDGTPYAVYASSATDCTATTCSAGSSNINADMKTIDCSTDYIQVMRDKFGDSPYLIEQMNADEKCKKLSMAFGYPASGNCVGAYDKSYYVIASLNMNGSASVKFYNQRSCLTSDWYKTDSVDQTALEGHLCTEKAYSWYSSNDIESSSGSSESTDGDPQEDFRDEPRDEGLSTAAIVVIVLGISAFVATIVAVTLFIYKRRIKAQALKDTKATTLNSDRSSVALLETPGTGISGLGRSVLGKTGLWDDDVITAKRIPRDKVQTQKLISRGAFGEVYAGIFNGQQVAVKVLIPATRTNLKHVNEFLAEAKMNAMMDHPHVVMFVGVAWDSLSDLCVVLEYMHGGELRSLLDQYLKANHPTGFNKQKATTALQVCHALTYLHSLDPPVIHRDLKSRNILFSSDMEAKLSDFGISRERMDQTMTAGVGTSLWMAPEVMMGERYDDKADMFSFGVVLSELDVHTMPYAKAKQESLESNGRAMVDSVLLQRVAMGQVHAEFSDSSPEAMVELGRACLDVDPAKRPNAAEALYKLHVICKGIPEA</sequence>
<accession>A0AAD9FYQ0</accession>
<feature type="region of interest" description="Disordered" evidence="1">
    <location>
        <begin position="213"/>
        <end position="250"/>
    </location>
</feature>
<feature type="domain" description="Protein kinase" evidence="4">
    <location>
        <begin position="892"/>
        <end position="1164"/>
    </location>
</feature>
<dbReference type="InterPro" id="IPR000719">
    <property type="entry name" value="Prot_kinase_dom"/>
</dbReference>
<dbReference type="Gene3D" id="3.30.200.20">
    <property type="entry name" value="Phosphorylase Kinase, domain 1"/>
    <property type="match status" value="2"/>
</dbReference>
<feature type="compositionally biased region" description="Polar residues" evidence="1">
    <location>
        <begin position="235"/>
        <end position="250"/>
    </location>
</feature>
<feature type="compositionally biased region" description="Low complexity" evidence="1">
    <location>
        <begin position="774"/>
        <end position="784"/>
    </location>
</feature>
<dbReference type="InterPro" id="IPR008271">
    <property type="entry name" value="Ser/Thr_kinase_AS"/>
</dbReference>
<dbReference type="SMART" id="SM00220">
    <property type="entry name" value="S_TKc"/>
    <property type="match status" value="2"/>
</dbReference>
<dbReference type="InterPro" id="IPR011009">
    <property type="entry name" value="Kinase-like_dom_sf"/>
</dbReference>
<proteinExistence type="predicted"/>
<dbReference type="AlphaFoldDB" id="A0AAD9FYQ0"/>
<dbReference type="PROSITE" id="PS00108">
    <property type="entry name" value="PROTEIN_KINASE_ST"/>
    <property type="match status" value="2"/>
</dbReference>
<evidence type="ECO:0000256" key="1">
    <source>
        <dbReference type="SAM" id="MobiDB-lite"/>
    </source>
</evidence>
<keyword evidence="2" id="KW-1133">Transmembrane helix</keyword>
<dbReference type="GO" id="GO:0004674">
    <property type="term" value="F:protein serine/threonine kinase activity"/>
    <property type="evidence" value="ECO:0007669"/>
    <property type="project" value="TreeGrafter"/>
</dbReference>
<reference evidence="5" key="1">
    <citation type="submission" date="2023-08" db="EMBL/GenBank/DDBJ databases">
        <title>Reference Genome Resource for the Citrus Pathogen Phytophthora citrophthora.</title>
        <authorList>
            <person name="Moller H."/>
            <person name="Coetzee B."/>
            <person name="Rose L.J."/>
            <person name="Van Niekerk J.M."/>
        </authorList>
    </citation>
    <scope>NUCLEOTIDE SEQUENCE</scope>
    <source>
        <strain evidence="5">STE-U-9442</strain>
    </source>
</reference>
<gene>
    <name evidence="5" type="ORF">P3T76_015782</name>
</gene>
<evidence type="ECO:0000313" key="6">
    <source>
        <dbReference type="Proteomes" id="UP001259832"/>
    </source>
</evidence>
<protein>
    <submittedName>
        <fullName evidence="5">Serine/threonine-protein kinase drkC</fullName>
    </submittedName>
</protein>
<feature type="region of interest" description="Disordered" evidence="1">
    <location>
        <begin position="774"/>
        <end position="797"/>
    </location>
</feature>
<evidence type="ECO:0000256" key="3">
    <source>
        <dbReference type="SAM" id="SignalP"/>
    </source>
</evidence>
<feature type="domain" description="Protein kinase" evidence="4">
    <location>
        <begin position="327"/>
        <end position="599"/>
    </location>
</feature>
<feature type="chain" id="PRO_5042036358" evidence="3">
    <location>
        <begin position="19"/>
        <end position="1170"/>
    </location>
</feature>
<dbReference type="Proteomes" id="UP001259832">
    <property type="component" value="Unassembled WGS sequence"/>
</dbReference>
<evidence type="ECO:0000313" key="5">
    <source>
        <dbReference type="EMBL" id="KAK1928679.1"/>
    </source>
</evidence>
<dbReference type="InterPro" id="IPR051681">
    <property type="entry name" value="Ser/Thr_Kinases-Pseudokinases"/>
</dbReference>
<feature type="transmembrane region" description="Helical" evidence="2">
    <location>
        <begin position="256"/>
        <end position="277"/>
    </location>
</feature>
<keyword evidence="3" id="KW-0732">Signal</keyword>